<dbReference type="SMART" id="SM00150">
    <property type="entry name" value="SPEC"/>
    <property type="match status" value="2"/>
</dbReference>
<dbReference type="GO" id="GO:0005509">
    <property type="term" value="F:calcium ion binding"/>
    <property type="evidence" value="ECO:0007669"/>
    <property type="project" value="InterPro"/>
</dbReference>
<evidence type="ECO:0000313" key="4">
    <source>
        <dbReference type="Proteomes" id="UP000694388"/>
    </source>
</evidence>
<dbReference type="Proteomes" id="UP000694388">
    <property type="component" value="Unplaced"/>
</dbReference>
<dbReference type="InterPro" id="IPR018159">
    <property type="entry name" value="Spectrin/alpha-actinin"/>
</dbReference>
<protein>
    <recommendedName>
        <fullName evidence="2">EF-hand domain-containing protein</fullName>
    </recommendedName>
</protein>
<dbReference type="InterPro" id="IPR002017">
    <property type="entry name" value="Spectrin_repeat"/>
</dbReference>
<dbReference type="InterPro" id="IPR002048">
    <property type="entry name" value="EF_hand_dom"/>
</dbReference>
<evidence type="ECO:0000259" key="2">
    <source>
        <dbReference type="PROSITE" id="PS50222"/>
    </source>
</evidence>
<dbReference type="Gene3D" id="1.20.58.60">
    <property type="match status" value="2"/>
</dbReference>
<reference evidence="3" key="2">
    <citation type="submission" date="2025-09" db="UniProtKB">
        <authorList>
            <consortium name="Ensembl"/>
        </authorList>
    </citation>
    <scope>IDENTIFICATION</scope>
</reference>
<proteinExistence type="predicted"/>
<reference evidence="3" key="1">
    <citation type="submission" date="2025-08" db="UniProtKB">
        <authorList>
            <consortium name="Ensembl"/>
        </authorList>
    </citation>
    <scope>IDENTIFICATION</scope>
</reference>
<dbReference type="AlphaFoldDB" id="A0A8C4QYG5"/>
<organism evidence="3 4">
    <name type="scientific">Eptatretus burgeri</name>
    <name type="common">Inshore hagfish</name>
    <dbReference type="NCBI Taxonomy" id="7764"/>
    <lineage>
        <taxon>Eukaryota</taxon>
        <taxon>Metazoa</taxon>
        <taxon>Chordata</taxon>
        <taxon>Craniata</taxon>
        <taxon>Vertebrata</taxon>
        <taxon>Cyclostomata</taxon>
        <taxon>Myxini</taxon>
        <taxon>Myxiniformes</taxon>
        <taxon>Myxinidae</taxon>
        <taxon>Eptatretinae</taxon>
        <taxon>Eptatretus</taxon>
    </lineage>
</organism>
<feature type="compositionally biased region" description="Low complexity" evidence="1">
    <location>
        <begin position="230"/>
        <end position="248"/>
    </location>
</feature>
<dbReference type="SUPFAM" id="SSF46966">
    <property type="entry name" value="Spectrin repeat"/>
    <property type="match status" value="2"/>
</dbReference>
<dbReference type="Pfam" id="PF00435">
    <property type="entry name" value="Spectrin"/>
    <property type="match status" value="1"/>
</dbReference>
<evidence type="ECO:0000313" key="3">
    <source>
        <dbReference type="Ensembl" id="ENSEBUP00000022102.1"/>
    </source>
</evidence>
<accession>A0A8C4QYG5</accession>
<keyword evidence="4" id="KW-1185">Reference proteome</keyword>
<dbReference type="CDD" id="cd00176">
    <property type="entry name" value="SPEC"/>
    <property type="match status" value="1"/>
</dbReference>
<feature type="compositionally biased region" description="Polar residues" evidence="1">
    <location>
        <begin position="249"/>
        <end position="267"/>
    </location>
</feature>
<name>A0A8C4QYG5_EPTBU</name>
<evidence type="ECO:0000256" key="1">
    <source>
        <dbReference type="SAM" id="MobiDB-lite"/>
    </source>
</evidence>
<feature type="domain" description="EF-hand" evidence="2">
    <location>
        <begin position="334"/>
        <end position="369"/>
    </location>
</feature>
<sequence length="413" mass="46724">MTEQLCCLASDLSALVNSSWAETRASEVKSRLVAATDLACSHLVRIHEDWQKAKTFQNAAQDHLVWCLDAEQALKALDISGDEGSFQNVSKQLTDWMQKLESQHFILAESESMAEDILHVCPPGGAAIILRWARIIRGRFDEVQACANGIQTRIAANRFALEKDTRRAEELMSWLASMQDMMAEEEIEPEKAEVTKECLARHQALVTEMTALQPEVDRLVRLYRRRGLSDPLSPISSSSTLSPSTPSTQPDFRSGTSPGNQVSNQSSPPVPMGCSSPQLQPLLTLWQRVWLAVLDRQGRLRETQNNPQEKKEDKKDNEDFFTTWGWRCLQWAGHRRLRVLDYFCRLDKDQDGLIHRQDFIQALLDSRCNLSLHLKKKPTYKAVVCHFSIRDGALNPGKKAEPQDSGELHFCQG</sequence>
<dbReference type="PROSITE" id="PS50222">
    <property type="entry name" value="EF_HAND_2"/>
    <property type="match status" value="1"/>
</dbReference>
<feature type="region of interest" description="Disordered" evidence="1">
    <location>
        <begin position="230"/>
        <end position="274"/>
    </location>
</feature>
<dbReference type="Ensembl" id="ENSEBUT00000022679.1">
    <property type="protein sequence ID" value="ENSEBUP00000022102.1"/>
    <property type="gene ID" value="ENSEBUG00000013628.1"/>
</dbReference>